<feature type="domain" description="NmrA-like" evidence="3">
    <location>
        <begin position="6"/>
        <end position="264"/>
    </location>
</feature>
<dbReference type="PANTHER" id="PTHR42748">
    <property type="entry name" value="NITROGEN METABOLITE REPRESSION PROTEIN NMRA FAMILY MEMBER"/>
    <property type="match status" value="1"/>
</dbReference>
<keyword evidence="2" id="KW-0521">NADP</keyword>
<dbReference type="Gene3D" id="3.40.50.720">
    <property type="entry name" value="NAD(P)-binding Rossmann-like Domain"/>
    <property type="match status" value="1"/>
</dbReference>
<dbReference type="Pfam" id="PF05368">
    <property type="entry name" value="NmrA"/>
    <property type="match status" value="1"/>
</dbReference>
<comment type="similarity">
    <text evidence="1">Belongs to the NmrA-type oxidoreductase family.</text>
</comment>
<evidence type="ECO:0000256" key="2">
    <source>
        <dbReference type="ARBA" id="ARBA00022857"/>
    </source>
</evidence>
<evidence type="ECO:0000313" key="4">
    <source>
        <dbReference type="EMBL" id="KAK7042199.1"/>
    </source>
</evidence>
<dbReference type="EMBL" id="JAWWNJ010000013">
    <property type="protein sequence ID" value="KAK7042199.1"/>
    <property type="molecule type" value="Genomic_DNA"/>
</dbReference>
<dbReference type="PANTHER" id="PTHR42748:SF7">
    <property type="entry name" value="NMRA LIKE REDOX SENSOR 1-RELATED"/>
    <property type="match status" value="1"/>
</dbReference>
<dbReference type="SUPFAM" id="SSF51735">
    <property type="entry name" value="NAD(P)-binding Rossmann-fold domains"/>
    <property type="match status" value="1"/>
</dbReference>
<dbReference type="Gene3D" id="3.90.25.10">
    <property type="entry name" value="UDP-galactose 4-epimerase, domain 1"/>
    <property type="match status" value="1"/>
</dbReference>
<dbReference type="Proteomes" id="UP001362999">
    <property type="component" value="Unassembled WGS sequence"/>
</dbReference>
<dbReference type="AlphaFoldDB" id="A0AAW0CQ42"/>
<evidence type="ECO:0000259" key="3">
    <source>
        <dbReference type="Pfam" id="PF05368"/>
    </source>
</evidence>
<name>A0AAW0CQ42_9AGAR</name>
<protein>
    <submittedName>
        <fullName evidence="4">NmrA domain-containing protein</fullName>
    </submittedName>
</protein>
<accession>A0AAW0CQ42</accession>
<keyword evidence="5" id="KW-1185">Reference proteome</keyword>
<gene>
    <name evidence="4" type="ORF">R3P38DRAFT_2611291</name>
</gene>
<dbReference type="InterPro" id="IPR036291">
    <property type="entry name" value="NAD(P)-bd_dom_sf"/>
</dbReference>
<dbReference type="InterPro" id="IPR051164">
    <property type="entry name" value="NmrA-like_oxidored"/>
</dbReference>
<reference evidence="4 5" key="1">
    <citation type="journal article" date="2024" name="J Genomics">
        <title>Draft genome sequencing and assembly of Favolaschia claudopus CIRM-BRFM 2984 isolated from oak limbs.</title>
        <authorList>
            <person name="Navarro D."/>
            <person name="Drula E."/>
            <person name="Chaduli D."/>
            <person name="Cazenave R."/>
            <person name="Ahrendt S."/>
            <person name="Wang J."/>
            <person name="Lipzen A."/>
            <person name="Daum C."/>
            <person name="Barry K."/>
            <person name="Grigoriev I.V."/>
            <person name="Favel A."/>
            <person name="Rosso M.N."/>
            <person name="Martin F."/>
        </authorList>
    </citation>
    <scope>NUCLEOTIDE SEQUENCE [LARGE SCALE GENOMIC DNA]</scope>
    <source>
        <strain evidence="4 5">CIRM-BRFM 2984</strain>
    </source>
</reference>
<evidence type="ECO:0000313" key="5">
    <source>
        <dbReference type="Proteomes" id="UP001362999"/>
    </source>
</evidence>
<evidence type="ECO:0000256" key="1">
    <source>
        <dbReference type="ARBA" id="ARBA00006328"/>
    </source>
</evidence>
<organism evidence="4 5">
    <name type="scientific">Favolaschia claudopus</name>
    <dbReference type="NCBI Taxonomy" id="2862362"/>
    <lineage>
        <taxon>Eukaryota</taxon>
        <taxon>Fungi</taxon>
        <taxon>Dikarya</taxon>
        <taxon>Basidiomycota</taxon>
        <taxon>Agaricomycotina</taxon>
        <taxon>Agaricomycetes</taxon>
        <taxon>Agaricomycetidae</taxon>
        <taxon>Agaricales</taxon>
        <taxon>Marasmiineae</taxon>
        <taxon>Mycenaceae</taxon>
        <taxon>Favolaschia</taxon>
    </lineage>
</organism>
<proteinExistence type="inferred from homology"/>
<comment type="caution">
    <text evidence="4">The sequence shown here is derived from an EMBL/GenBank/DDBJ whole genome shotgun (WGS) entry which is preliminary data.</text>
</comment>
<sequence>MTSPRVVSVFGATGLQGGAVIDALIKDGTFVPRAISRDPDSEACKKLRARGIEVVKGDPAADKTGLIAALRGSEAVFGMTLPVWTGDASHPLLTEDEGGEAKQGKNMVDAAKEAGVNFFIFSSVPNLTKLSGGKYTACGHYDDKETIQEYLQASGLSNASLLMPAFLENYWKLKALTPTGTGGYQVSVPNYKADDLQAFAWVARDIPAAVLGLLKHYTDPTKQINGRAYPVVNARMSYAKLAEMTAQVLGKEVSYVAGPSTGLAPVDQMWLAAAEYSGLYTETLIPNPDLVALGVKLSTVEEFLQTEVKARYG</sequence>
<dbReference type="InterPro" id="IPR008030">
    <property type="entry name" value="NmrA-like"/>
</dbReference>